<dbReference type="InterPro" id="IPR012337">
    <property type="entry name" value="RNaseH-like_sf"/>
</dbReference>
<dbReference type="Pfam" id="PF13456">
    <property type="entry name" value="RVT_3"/>
    <property type="match status" value="1"/>
</dbReference>
<dbReference type="GO" id="GO:0004523">
    <property type="term" value="F:RNA-DNA hybrid ribonuclease activity"/>
    <property type="evidence" value="ECO:0007669"/>
    <property type="project" value="InterPro"/>
</dbReference>
<feature type="domain" description="RNase H type-1" evidence="1">
    <location>
        <begin position="51"/>
        <end position="167"/>
    </location>
</feature>
<dbReference type="InParanoid" id="B9RSG2"/>
<dbReference type="InterPro" id="IPR053151">
    <property type="entry name" value="RNase_H-like"/>
</dbReference>
<evidence type="ECO:0000313" key="3">
    <source>
        <dbReference type="Proteomes" id="UP000008311"/>
    </source>
</evidence>
<dbReference type="AlphaFoldDB" id="B9RSG2"/>
<organism evidence="2 3">
    <name type="scientific">Ricinus communis</name>
    <name type="common">Castor bean</name>
    <dbReference type="NCBI Taxonomy" id="3988"/>
    <lineage>
        <taxon>Eukaryota</taxon>
        <taxon>Viridiplantae</taxon>
        <taxon>Streptophyta</taxon>
        <taxon>Embryophyta</taxon>
        <taxon>Tracheophyta</taxon>
        <taxon>Spermatophyta</taxon>
        <taxon>Magnoliopsida</taxon>
        <taxon>eudicotyledons</taxon>
        <taxon>Gunneridae</taxon>
        <taxon>Pentapetalae</taxon>
        <taxon>rosids</taxon>
        <taxon>fabids</taxon>
        <taxon>Malpighiales</taxon>
        <taxon>Euphorbiaceae</taxon>
        <taxon>Acalyphoideae</taxon>
        <taxon>Acalypheae</taxon>
        <taxon>Ricinus</taxon>
    </lineage>
</organism>
<evidence type="ECO:0000313" key="2">
    <source>
        <dbReference type="EMBL" id="EEF45700.1"/>
    </source>
</evidence>
<dbReference type="InterPro" id="IPR044730">
    <property type="entry name" value="RNase_H-like_dom_plant"/>
</dbReference>
<keyword evidence="3" id="KW-1185">Reference proteome</keyword>
<dbReference type="CDD" id="cd06222">
    <property type="entry name" value="RNase_H_like"/>
    <property type="match status" value="1"/>
</dbReference>
<evidence type="ECO:0000259" key="1">
    <source>
        <dbReference type="Pfam" id="PF13456"/>
    </source>
</evidence>
<reference evidence="3" key="1">
    <citation type="journal article" date="2010" name="Nat. Biotechnol.">
        <title>Draft genome sequence of the oilseed species Ricinus communis.</title>
        <authorList>
            <person name="Chan A.P."/>
            <person name="Crabtree J."/>
            <person name="Zhao Q."/>
            <person name="Lorenzi H."/>
            <person name="Orvis J."/>
            <person name="Puiu D."/>
            <person name="Melake-Berhan A."/>
            <person name="Jones K.M."/>
            <person name="Redman J."/>
            <person name="Chen G."/>
            <person name="Cahoon E.B."/>
            <person name="Gedil M."/>
            <person name="Stanke M."/>
            <person name="Haas B.J."/>
            <person name="Wortman J.R."/>
            <person name="Fraser-Liggett C.M."/>
            <person name="Ravel J."/>
            <person name="Rabinowicz P.D."/>
        </authorList>
    </citation>
    <scope>NUCLEOTIDE SEQUENCE [LARGE SCALE GENOMIC DNA]</scope>
    <source>
        <strain evidence="3">cv. Hale</strain>
    </source>
</reference>
<dbReference type="Proteomes" id="UP000008311">
    <property type="component" value="Unassembled WGS sequence"/>
</dbReference>
<dbReference type="InterPro" id="IPR002156">
    <property type="entry name" value="RNaseH_domain"/>
</dbReference>
<dbReference type="InterPro" id="IPR036397">
    <property type="entry name" value="RNaseH_sf"/>
</dbReference>
<dbReference type="EMBL" id="EQ973810">
    <property type="protein sequence ID" value="EEF45700.1"/>
    <property type="molecule type" value="Genomic_DNA"/>
</dbReference>
<dbReference type="GO" id="GO:0003676">
    <property type="term" value="F:nucleic acid binding"/>
    <property type="evidence" value="ECO:0007669"/>
    <property type="project" value="InterPro"/>
</dbReference>
<dbReference type="SUPFAM" id="SSF53098">
    <property type="entry name" value="Ribonuclease H-like"/>
    <property type="match status" value="1"/>
</dbReference>
<proteinExistence type="predicted"/>
<dbReference type="PANTHER" id="PTHR47723">
    <property type="entry name" value="OS05G0353850 PROTEIN"/>
    <property type="match status" value="1"/>
</dbReference>
<accession>B9RSG2</accession>
<name>B9RSG2_RICCO</name>
<dbReference type="Gene3D" id="3.30.420.10">
    <property type="entry name" value="Ribonuclease H-like superfamily/Ribonuclease H"/>
    <property type="match status" value="1"/>
</dbReference>
<protein>
    <recommendedName>
        <fullName evidence="1">RNase H type-1 domain-containing protein</fullName>
    </recommendedName>
</protein>
<gene>
    <name evidence="2" type="ORF">RCOM_1243090</name>
</gene>
<sequence length="180" mass="20119">MPMKGRGKLNDSIFLSCNGWCFPPSLPNEIRRCLGINGSPRRTPAVMFVVNTDGSALGALGPAGAGGLFRNPSGYVMGAFAFSLGTNCAFFVELNSASFAVCKAWEVGWLHLWLESDSIYVVHLFRTKGTSVLWELRLAWSRYLHFVQQMDFRVSYVFREGNKPTDMFQIDDEDAKDKSM</sequence>
<dbReference type="PANTHER" id="PTHR47723:SF23">
    <property type="entry name" value="REVERSE TRANSCRIPTASE-LIKE PROTEIN"/>
    <property type="match status" value="1"/>
</dbReference>
<dbReference type="eggNOG" id="KOG1075">
    <property type="taxonomic scope" value="Eukaryota"/>
</dbReference>